<dbReference type="GO" id="GO:0005737">
    <property type="term" value="C:cytoplasm"/>
    <property type="evidence" value="ECO:0007669"/>
    <property type="project" value="TreeGrafter"/>
</dbReference>
<sequence length="159" mass="17341">MTDINSLDNIVSRLEAATARLESLAHGGTTSSAAVKSATATSAKPDETPFVVTKYDELINESLKTYLELSKAIGGTVAEQSDHVNNVFQAQRDFVLITTRSQKAEIGTPVFMDLLGPTQRALEKVIEVKDRNRGTEFYNHLCTVQEGVPALGWITVVRC</sequence>
<comment type="caution">
    <text evidence="2">The sequence shown here is derived from an EMBL/GenBank/DDBJ whole genome shotgun (WGS) entry which is preliminary data.</text>
</comment>
<dbReference type="AlphaFoldDB" id="A0A433QMP4"/>
<dbReference type="InterPro" id="IPR013992">
    <property type="entry name" value="Adenylate_cyclase-assoc_CAP_N"/>
</dbReference>
<dbReference type="GO" id="GO:0008179">
    <property type="term" value="F:adenylate cyclase binding"/>
    <property type="evidence" value="ECO:0007669"/>
    <property type="project" value="TreeGrafter"/>
</dbReference>
<protein>
    <submittedName>
        <fullName evidence="2">Adenylate cyclase-associated CAP</fullName>
    </submittedName>
</protein>
<evidence type="ECO:0000259" key="1">
    <source>
        <dbReference type="Pfam" id="PF21938"/>
    </source>
</evidence>
<proteinExistence type="predicted"/>
<dbReference type="GO" id="GO:0019933">
    <property type="term" value="P:cAMP-mediated signaling"/>
    <property type="evidence" value="ECO:0007669"/>
    <property type="project" value="TreeGrafter"/>
</dbReference>
<dbReference type="InterPro" id="IPR001837">
    <property type="entry name" value="Adenylate_cyclase-assoc_CAP"/>
</dbReference>
<reference evidence="2 3" key="1">
    <citation type="journal article" date="2018" name="New Phytol.">
        <title>Phylogenomics of Endogonaceae and evolution of mycorrhizas within Mucoromycota.</title>
        <authorList>
            <person name="Chang Y."/>
            <person name="Desiro A."/>
            <person name="Na H."/>
            <person name="Sandor L."/>
            <person name="Lipzen A."/>
            <person name="Clum A."/>
            <person name="Barry K."/>
            <person name="Grigoriev I.V."/>
            <person name="Martin F.M."/>
            <person name="Stajich J.E."/>
            <person name="Smith M.E."/>
            <person name="Bonito G."/>
            <person name="Spatafora J.W."/>
        </authorList>
    </citation>
    <scope>NUCLEOTIDE SEQUENCE [LARGE SCALE GENOMIC DNA]</scope>
    <source>
        <strain evidence="2 3">AD002</strain>
    </source>
</reference>
<gene>
    <name evidence="2" type="ORF">BC938DRAFT_478567</name>
</gene>
<organism evidence="2 3">
    <name type="scientific">Jimgerdemannia flammicorona</name>
    <dbReference type="NCBI Taxonomy" id="994334"/>
    <lineage>
        <taxon>Eukaryota</taxon>
        <taxon>Fungi</taxon>
        <taxon>Fungi incertae sedis</taxon>
        <taxon>Mucoromycota</taxon>
        <taxon>Mucoromycotina</taxon>
        <taxon>Endogonomycetes</taxon>
        <taxon>Endogonales</taxon>
        <taxon>Endogonaceae</taxon>
        <taxon>Jimgerdemannia</taxon>
    </lineage>
</organism>
<dbReference type="GO" id="GO:0007015">
    <property type="term" value="P:actin filament organization"/>
    <property type="evidence" value="ECO:0007669"/>
    <property type="project" value="TreeGrafter"/>
</dbReference>
<accession>A0A433QMP4</accession>
<dbReference type="SUPFAM" id="SSF101278">
    <property type="entry name" value="N-terminal domain of adenylylcyclase associated protein, CAP"/>
    <property type="match status" value="1"/>
</dbReference>
<name>A0A433QMP4_9FUNG</name>
<evidence type="ECO:0000313" key="2">
    <source>
        <dbReference type="EMBL" id="RUS31040.1"/>
    </source>
</evidence>
<dbReference type="EMBL" id="RBNJ01003339">
    <property type="protein sequence ID" value="RUS31040.1"/>
    <property type="molecule type" value="Genomic_DNA"/>
</dbReference>
<evidence type="ECO:0000313" key="3">
    <source>
        <dbReference type="Proteomes" id="UP000274822"/>
    </source>
</evidence>
<dbReference type="Pfam" id="PF21938">
    <property type="entry name" value="CAP_N"/>
    <property type="match status" value="1"/>
</dbReference>
<dbReference type="PANTHER" id="PTHR10652:SF0">
    <property type="entry name" value="ADENYLYL CYCLASE-ASSOCIATED PROTEIN"/>
    <property type="match status" value="1"/>
</dbReference>
<dbReference type="InterPro" id="IPR036222">
    <property type="entry name" value="CAP_N_sf"/>
</dbReference>
<dbReference type="Pfam" id="PF01213">
    <property type="entry name" value="CAP_N-CM"/>
    <property type="match status" value="1"/>
</dbReference>
<dbReference type="GO" id="GO:0003779">
    <property type="term" value="F:actin binding"/>
    <property type="evidence" value="ECO:0007669"/>
    <property type="project" value="InterPro"/>
</dbReference>
<keyword evidence="3" id="KW-1185">Reference proteome</keyword>
<dbReference type="PROSITE" id="PS01088">
    <property type="entry name" value="CAP_1"/>
    <property type="match status" value="1"/>
</dbReference>
<dbReference type="Gene3D" id="1.25.40.330">
    <property type="entry name" value="Adenylate cyclase-associated CAP, N-terminal domain"/>
    <property type="match status" value="1"/>
</dbReference>
<dbReference type="Proteomes" id="UP000274822">
    <property type="component" value="Unassembled WGS sequence"/>
</dbReference>
<feature type="domain" description="CAP N-terminal" evidence="1">
    <location>
        <begin position="55"/>
        <end position="156"/>
    </location>
</feature>
<dbReference type="InterPro" id="IPR018106">
    <property type="entry name" value="CAP_CS_N"/>
</dbReference>
<dbReference type="PANTHER" id="PTHR10652">
    <property type="entry name" value="ADENYLYL CYCLASE-ASSOCIATED PROTEIN"/>
    <property type="match status" value="1"/>
</dbReference>
<dbReference type="InterPro" id="IPR053950">
    <property type="entry name" value="CAP_N"/>
</dbReference>